<evidence type="ECO:0000313" key="2">
    <source>
        <dbReference type="Proteomes" id="UP001186974"/>
    </source>
</evidence>
<comment type="caution">
    <text evidence="1">The sequence shown here is derived from an EMBL/GenBank/DDBJ whole genome shotgun (WGS) entry which is preliminary data.</text>
</comment>
<feature type="non-terminal residue" evidence="1">
    <location>
        <position position="503"/>
    </location>
</feature>
<name>A0ACC3CXJ1_9PEZI</name>
<sequence length="503" mass="55378">MDEQEFVQLLQALLTPDTERVKAATATLNKKYYNSPASLPALVNILTSNQDTGLRQLAAVEARKLVPKHWEAVSANEKTQIRNNLLQHTFSEETKLVRHSSSRVVSAIASIDFEAGEWRDLPSLLMQAATDQNVKSREASIHIIFALLELLGDFFLENINDLFQLFSKTLQDPESADVRVNTMDALSRVAMLIDAEDNPKAVKGFQDLVPTMVKVLKATVDSEDEEHAMNAFEAFQTFLGCDSALLQKHFGDLVKFMINLAADKDIDDEFRSQALAFLMQCIRYRKLKIQGLRMGEELTIKALEIVTELGDLTADEEDITPARSALGLLDILASSLPPSQVVVPLLKAIGPYVTSQDPDRRRAGILALGMSVEGAPDFIATQLKEILPMVLHLLEDPTVKVRAAALNGVARLADDLAEDMGKEHAQLLPALIKNFDTAVKNLQGSEAEENLGIIKGSCNAVDSLIEGLEKDDAQKYVSELVPRFSRAFGHEDFKTKMAAVGAI</sequence>
<dbReference type="Proteomes" id="UP001186974">
    <property type="component" value="Unassembled WGS sequence"/>
</dbReference>
<gene>
    <name evidence="1" type="ORF">LTS18_012526</name>
</gene>
<keyword evidence="2" id="KW-1185">Reference proteome</keyword>
<dbReference type="EMBL" id="JAWDJW010010093">
    <property type="protein sequence ID" value="KAK3050789.1"/>
    <property type="molecule type" value="Genomic_DNA"/>
</dbReference>
<accession>A0ACC3CXJ1</accession>
<reference evidence="1" key="1">
    <citation type="submission" date="2024-09" db="EMBL/GenBank/DDBJ databases">
        <title>Black Yeasts Isolated from many extreme environments.</title>
        <authorList>
            <person name="Coleine C."/>
            <person name="Stajich J.E."/>
            <person name="Selbmann L."/>
        </authorList>
    </citation>
    <scope>NUCLEOTIDE SEQUENCE</scope>
    <source>
        <strain evidence="1">CCFEE 5737</strain>
    </source>
</reference>
<protein>
    <submittedName>
        <fullName evidence="1">Uncharacterized protein</fullName>
    </submittedName>
</protein>
<evidence type="ECO:0000313" key="1">
    <source>
        <dbReference type="EMBL" id="KAK3050789.1"/>
    </source>
</evidence>
<organism evidence="1 2">
    <name type="scientific">Coniosporium uncinatum</name>
    <dbReference type="NCBI Taxonomy" id="93489"/>
    <lineage>
        <taxon>Eukaryota</taxon>
        <taxon>Fungi</taxon>
        <taxon>Dikarya</taxon>
        <taxon>Ascomycota</taxon>
        <taxon>Pezizomycotina</taxon>
        <taxon>Dothideomycetes</taxon>
        <taxon>Dothideomycetes incertae sedis</taxon>
        <taxon>Coniosporium</taxon>
    </lineage>
</organism>
<proteinExistence type="predicted"/>